<keyword evidence="2" id="KW-1185">Reference proteome</keyword>
<dbReference type="EMBL" id="BAAAZP010000274">
    <property type="protein sequence ID" value="GAA3721674.1"/>
    <property type="molecule type" value="Genomic_DNA"/>
</dbReference>
<evidence type="ECO:0000313" key="1">
    <source>
        <dbReference type="EMBL" id="GAA3721674.1"/>
    </source>
</evidence>
<evidence type="ECO:0000313" key="2">
    <source>
        <dbReference type="Proteomes" id="UP001500902"/>
    </source>
</evidence>
<comment type="caution">
    <text evidence="1">The sequence shown here is derived from an EMBL/GenBank/DDBJ whole genome shotgun (WGS) entry which is preliminary data.</text>
</comment>
<gene>
    <name evidence="1" type="ORF">GCM10022224_103870</name>
</gene>
<organism evidence="1 2">
    <name type="scientific">Nonomuraea antimicrobica</name>
    <dbReference type="NCBI Taxonomy" id="561173"/>
    <lineage>
        <taxon>Bacteria</taxon>
        <taxon>Bacillati</taxon>
        <taxon>Actinomycetota</taxon>
        <taxon>Actinomycetes</taxon>
        <taxon>Streptosporangiales</taxon>
        <taxon>Streptosporangiaceae</taxon>
        <taxon>Nonomuraea</taxon>
    </lineage>
</organism>
<protein>
    <submittedName>
        <fullName evidence="1">Uncharacterized protein</fullName>
    </submittedName>
</protein>
<reference evidence="2" key="1">
    <citation type="journal article" date="2019" name="Int. J. Syst. Evol. Microbiol.">
        <title>The Global Catalogue of Microorganisms (GCM) 10K type strain sequencing project: providing services to taxonomists for standard genome sequencing and annotation.</title>
        <authorList>
            <consortium name="The Broad Institute Genomics Platform"/>
            <consortium name="The Broad Institute Genome Sequencing Center for Infectious Disease"/>
            <person name="Wu L."/>
            <person name="Ma J."/>
        </authorList>
    </citation>
    <scope>NUCLEOTIDE SEQUENCE [LARGE SCALE GENOMIC DNA]</scope>
    <source>
        <strain evidence="2">JCM 16904</strain>
    </source>
</reference>
<sequence>MTDHPNNASSGTTPDADVSSMLAAELTRTVPAAGDASSPTDLRADLDAAISSLLDAQDQFRARLTRINQAGLSANEIARRVGAAKILSRPKVLELLRDLGEGIKRAGEAASAGTAAMHSIGESIRKYEEEESR</sequence>
<dbReference type="RefSeq" id="WP_344897715.1">
    <property type="nucleotide sequence ID" value="NZ_BAAAZP010000274.1"/>
</dbReference>
<proteinExistence type="predicted"/>
<accession>A0ABP7ER37</accession>
<name>A0ABP7ER37_9ACTN</name>
<dbReference type="Proteomes" id="UP001500902">
    <property type="component" value="Unassembled WGS sequence"/>
</dbReference>